<keyword evidence="3" id="KW-0285">Flavoprotein</keyword>
<feature type="domain" description="Pyridine nucleotide-disulphide oxidoreductase dimerisation" evidence="7">
    <location>
        <begin position="331"/>
        <end position="430"/>
    </location>
</feature>
<keyword evidence="6" id="KW-0676">Redox-active center</keyword>
<evidence type="ECO:0000259" key="8">
    <source>
        <dbReference type="Pfam" id="PF07992"/>
    </source>
</evidence>
<dbReference type="PANTHER" id="PTHR43429">
    <property type="entry name" value="PYRIDINE NUCLEOTIDE-DISULFIDE OXIDOREDUCTASE DOMAIN-CONTAINING"/>
    <property type="match status" value="1"/>
</dbReference>
<dbReference type="InterPro" id="IPR016156">
    <property type="entry name" value="FAD/NAD-linked_Rdtase_dimer_sf"/>
</dbReference>
<feature type="domain" description="FAD/NAD(P)-binding" evidence="8">
    <location>
        <begin position="4"/>
        <end position="307"/>
    </location>
</feature>
<evidence type="ECO:0000256" key="6">
    <source>
        <dbReference type="ARBA" id="ARBA00023284"/>
    </source>
</evidence>
<evidence type="ECO:0000313" key="9">
    <source>
        <dbReference type="EMBL" id="MCY6960425.1"/>
    </source>
</evidence>
<dbReference type="InterPro" id="IPR004099">
    <property type="entry name" value="Pyr_nucl-diS_OxRdtase_dimer"/>
</dbReference>
<keyword evidence="10" id="KW-1185">Reference proteome</keyword>
<dbReference type="Pfam" id="PF07992">
    <property type="entry name" value="Pyr_redox_2"/>
    <property type="match status" value="1"/>
</dbReference>
<dbReference type="RefSeq" id="WP_268062862.1">
    <property type="nucleotide sequence ID" value="NZ_JAPQFJ010000028.1"/>
</dbReference>
<dbReference type="PRINTS" id="PR00411">
    <property type="entry name" value="PNDRDTASEI"/>
</dbReference>
<organism evidence="9 10">
    <name type="scientific">Clostridium brassicae</name>
    <dbReference type="NCBI Taxonomy" id="2999072"/>
    <lineage>
        <taxon>Bacteria</taxon>
        <taxon>Bacillati</taxon>
        <taxon>Bacillota</taxon>
        <taxon>Clostridia</taxon>
        <taxon>Eubacteriales</taxon>
        <taxon>Clostridiaceae</taxon>
        <taxon>Clostridium</taxon>
    </lineage>
</organism>
<dbReference type="InterPro" id="IPR050260">
    <property type="entry name" value="FAD-bd_OxRdtase"/>
</dbReference>
<dbReference type="Proteomes" id="UP001144612">
    <property type="component" value="Unassembled WGS sequence"/>
</dbReference>
<evidence type="ECO:0000256" key="2">
    <source>
        <dbReference type="ARBA" id="ARBA00009130"/>
    </source>
</evidence>
<dbReference type="Gene3D" id="3.50.50.60">
    <property type="entry name" value="FAD/NAD(P)-binding domain"/>
    <property type="match status" value="2"/>
</dbReference>
<keyword evidence="4" id="KW-0274">FAD</keyword>
<name>A0ABT4DDN8_9CLOT</name>
<sequence>MGKKILIVGGSAGGASTATRLRRLDKNAEITMYEKGEYISYSSCGLPYYIGDIITDKNNLILKTPKSFKEKHNVNVKINSHVLEIDPKNQNIKILSNHKILTESYDYLILSPGAKPFTDPIYNLASNKIFTLRTIDDADNIKSYIRNNNIKNALVIGGGYIGIEICENLKKIGLNVTVVQSAPHILAPFDSDISELIENELSKNGINLILNDSAVSFNDKPDHIDVELKSNTVIRADMIILAIGIRPDIDFLKNSGIALGSKGHIVVNDKMQTNFDNIYALGDAVEICDFINKSKTAIALAPPTVKQADIVANNIMGIPSFYDGSLGSALIKVFDLTCGSTGNNERTLKQHNIPYKVVYTKSKSNAAYYPESKTLKLKLIFNSEGYILGSQIIGYKGVDKRLDVISTIISLKGTIFDAAKLQLAYAPAYSIPTDIVNSAALKAISQLNS</sequence>
<dbReference type="InterPro" id="IPR036188">
    <property type="entry name" value="FAD/NAD-bd_sf"/>
</dbReference>
<dbReference type="PANTHER" id="PTHR43429:SF1">
    <property type="entry name" value="NAD(P)H SULFUR OXIDOREDUCTASE (COA-DEPENDENT)"/>
    <property type="match status" value="1"/>
</dbReference>
<evidence type="ECO:0000313" key="10">
    <source>
        <dbReference type="Proteomes" id="UP001144612"/>
    </source>
</evidence>
<protein>
    <submittedName>
        <fullName evidence="9">FAD-dependent oxidoreductase</fullName>
    </submittedName>
</protein>
<comment type="caution">
    <text evidence="9">The sequence shown here is derived from an EMBL/GenBank/DDBJ whole genome shotgun (WGS) entry which is preliminary data.</text>
</comment>
<dbReference type="PRINTS" id="PR00368">
    <property type="entry name" value="FADPNR"/>
</dbReference>
<evidence type="ECO:0000256" key="5">
    <source>
        <dbReference type="ARBA" id="ARBA00023002"/>
    </source>
</evidence>
<accession>A0ABT4DDN8</accession>
<gene>
    <name evidence="9" type="ORF">OW729_17600</name>
</gene>
<evidence type="ECO:0000256" key="3">
    <source>
        <dbReference type="ARBA" id="ARBA00022630"/>
    </source>
</evidence>
<dbReference type="Pfam" id="PF02852">
    <property type="entry name" value="Pyr_redox_dim"/>
    <property type="match status" value="1"/>
</dbReference>
<comment type="cofactor">
    <cofactor evidence="1">
        <name>FAD</name>
        <dbReference type="ChEBI" id="CHEBI:57692"/>
    </cofactor>
</comment>
<evidence type="ECO:0000256" key="4">
    <source>
        <dbReference type="ARBA" id="ARBA00022827"/>
    </source>
</evidence>
<comment type="similarity">
    <text evidence="2">Belongs to the class-III pyridine nucleotide-disulfide oxidoreductase family.</text>
</comment>
<keyword evidence="5" id="KW-0560">Oxidoreductase</keyword>
<evidence type="ECO:0000259" key="7">
    <source>
        <dbReference type="Pfam" id="PF02852"/>
    </source>
</evidence>
<dbReference type="EMBL" id="JAPQFJ010000028">
    <property type="protein sequence ID" value="MCY6960425.1"/>
    <property type="molecule type" value="Genomic_DNA"/>
</dbReference>
<evidence type="ECO:0000256" key="1">
    <source>
        <dbReference type="ARBA" id="ARBA00001974"/>
    </source>
</evidence>
<dbReference type="SUPFAM" id="SSF55424">
    <property type="entry name" value="FAD/NAD-linked reductases, dimerisation (C-terminal) domain"/>
    <property type="match status" value="1"/>
</dbReference>
<reference evidence="9" key="1">
    <citation type="submission" date="2022-12" db="EMBL/GenBank/DDBJ databases">
        <title>Clostridium sp. nov., isolated from industrial wastewater.</title>
        <authorList>
            <person name="Jiayan W."/>
        </authorList>
    </citation>
    <scope>NUCLEOTIDE SEQUENCE</scope>
    <source>
        <strain evidence="9">ZC22-4</strain>
    </source>
</reference>
<proteinExistence type="inferred from homology"/>
<dbReference type="SUPFAM" id="SSF51905">
    <property type="entry name" value="FAD/NAD(P)-binding domain"/>
    <property type="match status" value="1"/>
</dbReference>
<dbReference type="InterPro" id="IPR023753">
    <property type="entry name" value="FAD/NAD-binding_dom"/>
</dbReference>